<dbReference type="NCBIfam" id="TIGR01245">
    <property type="entry name" value="trpD"/>
    <property type="match status" value="1"/>
</dbReference>
<feature type="binding site" evidence="9">
    <location>
        <position position="194"/>
    </location>
    <ligand>
        <name>anthranilate</name>
        <dbReference type="ChEBI" id="CHEBI:16567"/>
        <label>2</label>
    </ligand>
</feature>
<dbReference type="InterPro" id="IPR005940">
    <property type="entry name" value="Anthranilate_Pribosyl_Tfrase"/>
</dbReference>
<comment type="cofactor">
    <cofactor evidence="9">
        <name>Mg(2+)</name>
        <dbReference type="ChEBI" id="CHEBI:18420"/>
    </cofactor>
    <text evidence="9">Binds 2 magnesium ions per monomer.</text>
</comment>
<dbReference type="Gene3D" id="1.20.970.10">
    <property type="entry name" value="Transferase, Pyrimidine Nucleoside Phosphorylase, Chain C"/>
    <property type="match status" value="1"/>
</dbReference>
<proteinExistence type="inferred from homology"/>
<keyword evidence="4 9" id="KW-0808">Transferase</keyword>
<evidence type="ECO:0000259" key="11">
    <source>
        <dbReference type="Pfam" id="PF02885"/>
    </source>
</evidence>
<dbReference type="SUPFAM" id="SSF52418">
    <property type="entry name" value="Nucleoside phosphorylase/phosphoribosyltransferase catalytic domain"/>
    <property type="match status" value="1"/>
</dbReference>
<dbReference type="HAMAP" id="MF_00211">
    <property type="entry name" value="TrpD"/>
    <property type="match status" value="1"/>
</dbReference>
<feature type="domain" description="Glycosyl transferase family 3 N-terminal" evidence="11">
    <location>
        <begin position="32"/>
        <end position="93"/>
    </location>
</feature>
<organism evidence="12 13">
    <name type="scientific">Bremerella alba</name>
    <dbReference type="NCBI Taxonomy" id="980252"/>
    <lineage>
        <taxon>Bacteria</taxon>
        <taxon>Pseudomonadati</taxon>
        <taxon>Planctomycetota</taxon>
        <taxon>Planctomycetia</taxon>
        <taxon>Pirellulales</taxon>
        <taxon>Pirellulaceae</taxon>
        <taxon>Bremerella</taxon>
    </lineage>
</organism>
<dbReference type="PANTHER" id="PTHR43285">
    <property type="entry name" value="ANTHRANILATE PHOSPHORIBOSYLTRANSFERASE"/>
    <property type="match status" value="1"/>
</dbReference>
<evidence type="ECO:0000256" key="6">
    <source>
        <dbReference type="ARBA" id="ARBA00023141"/>
    </source>
</evidence>
<dbReference type="AlphaFoldDB" id="A0A7V9A8P7"/>
<dbReference type="PANTHER" id="PTHR43285:SF2">
    <property type="entry name" value="ANTHRANILATE PHOSPHORIBOSYLTRANSFERASE"/>
    <property type="match status" value="1"/>
</dbReference>
<dbReference type="SUPFAM" id="SSF47648">
    <property type="entry name" value="Nucleoside phosphorylase/phosphoribosyltransferase N-terminal domain"/>
    <property type="match status" value="1"/>
</dbReference>
<feature type="domain" description="Glycosyl transferase family 3" evidence="10">
    <location>
        <begin position="101"/>
        <end position="351"/>
    </location>
</feature>
<keyword evidence="5 9" id="KW-0822">Tryptophan biosynthesis</keyword>
<feature type="binding site" evidence="9">
    <location>
        <position position="148"/>
    </location>
    <ligand>
        <name>5-phospho-alpha-D-ribose 1-diphosphate</name>
        <dbReference type="ChEBI" id="CHEBI:58017"/>
    </ligand>
</feature>
<evidence type="ECO:0000256" key="7">
    <source>
        <dbReference type="ARBA" id="ARBA00052328"/>
    </source>
</evidence>
<dbReference type="GO" id="GO:0000162">
    <property type="term" value="P:L-tryptophan biosynthetic process"/>
    <property type="evidence" value="ECO:0007669"/>
    <property type="project" value="UniProtKB-UniRule"/>
</dbReference>
<name>A0A7V9A8P7_9BACT</name>
<gene>
    <name evidence="9 12" type="primary">trpD</name>
    <name evidence="12" type="ORF">HOV93_34900</name>
</gene>
<evidence type="ECO:0000256" key="1">
    <source>
        <dbReference type="ARBA" id="ARBA00004907"/>
    </source>
</evidence>
<feature type="binding site" evidence="9">
    <location>
        <position position="120"/>
    </location>
    <ligand>
        <name>Mg(2+)</name>
        <dbReference type="ChEBI" id="CHEBI:18420"/>
        <label>1</label>
    </ligand>
</feature>
<sequence length="364" mass="38384">MARRGALWGLKCRIRRTHQAQIRGVDRLSHSEVIAKVRSGTDLALEEMAAAIGEMMKGDWSDDDIGSLLIALNEKGPSVDEIAGAATAMRSHMITIESPNEAFIDTCGTGGDRSGTFNISTATALVIAGAGVTVAKHGNRSVTSKSGSADVLSRLGVNIEADVPTIEKCLNEVGICFCFAPLMHGSMKHVAPVRKKLGEPTIFNLLGPLCNPANAPYQLLGVGRPEYRELLASALQKLGTTKAVFVTGRDGMDEVTISDVTDVIIATPAGLVPIVWQPEEFGIERQGKEGMLVEGPEESAAMIRRVLSGEKGGARDIVVINAAAALWTIGKIDSLSECARLAEIAIDSGAAEATLTKLAEVSRG</sequence>
<comment type="subunit">
    <text evidence="9">Homodimer.</text>
</comment>
<keyword evidence="9" id="KW-0460">Magnesium</keyword>
<dbReference type="FunFam" id="3.40.1030.10:FF:000002">
    <property type="entry name" value="Anthranilate phosphoribosyltransferase"/>
    <property type="match status" value="1"/>
</dbReference>
<keyword evidence="6 9" id="KW-0057">Aromatic amino acid biosynthesis</keyword>
<dbReference type="Proteomes" id="UP000551616">
    <property type="component" value="Unassembled WGS sequence"/>
</dbReference>
<keyword evidence="2 9" id="KW-0028">Amino-acid biosynthesis</keyword>
<feature type="binding site" evidence="9">
    <location>
        <position position="254"/>
    </location>
    <ligand>
        <name>Mg(2+)</name>
        <dbReference type="ChEBI" id="CHEBI:18420"/>
        <label>2</label>
    </ligand>
</feature>
<comment type="catalytic activity">
    <reaction evidence="7 9">
        <text>N-(5-phospho-beta-D-ribosyl)anthranilate + diphosphate = 5-phospho-alpha-D-ribose 1-diphosphate + anthranilate</text>
        <dbReference type="Rhea" id="RHEA:11768"/>
        <dbReference type="ChEBI" id="CHEBI:16567"/>
        <dbReference type="ChEBI" id="CHEBI:18277"/>
        <dbReference type="ChEBI" id="CHEBI:33019"/>
        <dbReference type="ChEBI" id="CHEBI:58017"/>
        <dbReference type="EC" id="2.4.2.18"/>
    </reaction>
</comment>
<dbReference type="GO" id="GO:0000287">
    <property type="term" value="F:magnesium ion binding"/>
    <property type="evidence" value="ECO:0007669"/>
    <property type="project" value="UniProtKB-UniRule"/>
</dbReference>
<feature type="binding site" evidence="9">
    <location>
        <position position="108"/>
    </location>
    <ligand>
        <name>anthranilate</name>
        <dbReference type="ChEBI" id="CHEBI:16567"/>
        <label>1</label>
    </ligand>
</feature>
<feature type="binding site" evidence="9">
    <location>
        <position position="108"/>
    </location>
    <ligand>
        <name>5-phospho-alpha-D-ribose 1-diphosphate</name>
        <dbReference type="ChEBI" id="CHEBI:58017"/>
    </ligand>
</feature>
<evidence type="ECO:0000313" key="13">
    <source>
        <dbReference type="Proteomes" id="UP000551616"/>
    </source>
</evidence>
<feature type="binding site" evidence="9">
    <location>
        <begin position="136"/>
        <end position="144"/>
    </location>
    <ligand>
        <name>5-phospho-alpha-D-ribose 1-diphosphate</name>
        <dbReference type="ChEBI" id="CHEBI:58017"/>
    </ligand>
</feature>
<protein>
    <recommendedName>
        <fullName evidence="9">Anthranilate phosphoribosyltransferase</fullName>
        <ecNumber evidence="9">2.4.2.18</ecNumber>
    </recommendedName>
</protein>
<feature type="binding site" evidence="9">
    <location>
        <begin position="111"/>
        <end position="112"/>
    </location>
    <ligand>
        <name>5-phospho-alpha-D-ribose 1-diphosphate</name>
        <dbReference type="ChEBI" id="CHEBI:58017"/>
    </ligand>
</feature>
<evidence type="ECO:0000256" key="5">
    <source>
        <dbReference type="ARBA" id="ARBA00022822"/>
    </source>
</evidence>
<comment type="similarity">
    <text evidence="9">Belongs to the anthranilate phosphoribosyltransferase family.</text>
</comment>
<accession>A0A7V9A8P7</accession>
<evidence type="ECO:0000256" key="4">
    <source>
        <dbReference type="ARBA" id="ARBA00022679"/>
    </source>
</evidence>
<dbReference type="EMBL" id="JABRWO010000009">
    <property type="protein sequence ID" value="MBA2116301.1"/>
    <property type="molecule type" value="Genomic_DNA"/>
</dbReference>
<evidence type="ECO:0000256" key="3">
    <source>
        <dbReference type="ARBA" id="ARBA00022676"/>
    </source>
</evidence>
<dbReference type="EC" id="2.4.2.18" evidence="9"/>
<evidence type="ECO:0000256" key="2">
    <source>
        <dbReference type="ARBA" id="ARBA00022605"/>
    </source>
</evidence>
<dbReference type="Gene3D" id="3.40.1030.10">
    <property type="entry name" value="Nucleoside phosphorylase/phosphoribosyltransferase catalytic domain"/>
    <property type="match status" value="1"/>
</dbReference>
<comment type="similarity">
    <text evidence="8">In the C-terminal section; belongs to the anthranilate phosphoribosyltransferase family.</text>
</comment>
<keyword evidence="3 9" id="KW-0328">Glycosyltransferase</keyword>
<feature type="binding site" evidence="9">
    <location>
        <position position="253"/>
    </location>
    <ligand>
        <name>Mg(2+)</name>
        <dbReference type="ChEBI" id="CHEBI:18420"/>
        <label>2</label>
    </ligand>
</feature>
<dbReference type="InterPro" id="IPR017459">
    <property type="entry name" value="Glycosyl_Trfase_fam3_N_dom"/>
</dbReference>
<dbReference type="GO" id="GO:0005829">
    <property type="term" value="C:cytosol"/>
    <property type="evidence" value="ECO:0007669"/>
    <property type="project" value="TreeGrafter"/>
</dbReference>
<dbReference type="UniPathway" id="UPA00035">
    <property type="reaction ID" value="UER00041"/>
</dbReference>
<keyword evidence="9" id="KW-0479">Metal-binding</keyword>
<evidence type="ECO:0000256" key="9">
    <source>
        <dbReference type="HAMAP-Rule" id="MF_00211"/>
    </source>
</evidence>
<feature type="binding site" evidence="9">
    <location>
        <position position="254"/>
    </location>
    <ligand>
        <name>Mg(2+)</name>
        <dbReference type="ChEBI" id="CHEBI:18420"/>
        <label>1</label>
    </ligand>
</feature>
<comment type="caution">
    <text evidence="12">The sequence shown here is derived from an EMBL/GenBank/DDBJ whole genome shotgun (WGS) entry which is preliminary data.</text>
</comment>
<evidence type="ECO:0000256" key="8">
    <source>
        <dbReference type="ARBA" id="ARBA00061188"/>
    </source>
</evidence>
<comment type="function">
    <text evidence="9">Catalyzes the transfer of the phosphoribosyl group of 5-phosphorylribose-1-pyrophosphate (PRPP) to anthranilate to yield N-(5'-phosphoribosyl)-anthranilate (PRA).</text>
</comment>
<evidence type="ECO:0000259" key="10">
    <source>
        <dbReference type="Pfam" id="PF00591"/>
    </source>
</evidence>
<keyword evidence="13" id="KW-1185">Reference proteome</keyword>
<dbReference type="Pfam" id="PF00591">
    <property type="entry name" value="Glycos_transf_3"/>
    <property type="match status" value="1"/>
</dbReference>
<dbReference type="Pfam" id="PF02885">
    <property type="entry name" value="Glycos_trans_3N"/>
    <property type="match status" value="1"/>
</dbReference>
<comment type="caution">
    <text evidence="9">Lacks conserved residue(s) required for the propagation of feature annotation.</text>
</comment>
<feature type="binding site" evidence="9">
    <location>
        <position position="116"/>
    </location>
    <ligand>
        <name>5-phospho-alpha-D-ribose 1-diphosphate</name>
        <dbReference type="ChEBI" id="CHEBI:58017"/>
    </ligand>
</feature>
<dbReference type="GO" id="GO:0004048">
    <property type="term" value="F:anthranilate phosphoribosyltransferase activity"/>
    <property type="evidence" value="ECO:0007669"/>
    <property type="project" value="UniProtKB-UniRule"/>
</dbReference>
<dbReference type="InterPro" id="IPR035902">
    <property type="entry name" value="Nuc_phospho_transferase"/>
</dbReference>
<dbReference type="InterPro" id="IPR036320">
    <property type="entry name" value="Glycosyl_Trfase_fam3_N_dom_sf"/>
</dbReference>
<comment type="pathway">
    <text evidence="1 9">Amino-acid biosynthesis; L-tryptophan biosynthesis; L-tryptophan from chorismate: step 2/5.</text>
</comment>
<feature type="binding site" evidence="9">
    <location>
        <begin position="118"/>
        <end position="121"/>
    </location>
    <ligand>
        <name>5-phospho-alpha-D-ribose 1-diphosphate</name>
        <dbReference type="ChEBI" id="CHEBI:58017"/>
    </ligand>
</feature>
<evidence type="ECO:0000313" key="12">
    <source>
        <dbReference type="EMBL" id="MBA2116301.1"/>
    </source>
</evidence>
<dbReference type="InterPro" id="IPR000312">
    <property type="entry name" value="Glycosyl_Trfase_fam3"/>
</dbReference>
<reference evidence="12 13" key="1">
    <citation type="submission" date="2020-05" db="EMBL/GenBank/DDBJ databases">
        <title>Bremerella alba sp. nov., a novel planctomycete isolated from the surface of the macroalga Fucus spiralis.</title>
        <authorList>
            <person name="Godinho O."/>
            <person name="Botelho R."/>
            <person name="Albuquerque L."/>
            <person name="Wiegand S."/>
            <person name="Da Costa M.S."/>
            <person name="Lobo-Da-Cunha A."/>
            <person name="Jogler C."/>
            <person name="Lage O.M."/>
        </authorList>
    </citation>
    <scope>NUCLEOTIDE SEQUENCE [LARGE SCALE GENOMIC DNA]</scope>
    <source>
        <strain evidence="12 13">FF15</strain>
    </source>
</reference>
<feature type="binding site" evidence="9">
    <location>
        <position position="139"/>
    </location>
    <ligand>
        <name>anthranilate</name>
        <dbReference type="ChEBI" id="CHEBI:16567"/>
        <label>1</label>
    </ligand>
</feature>